<dbReference type="Proteomes" id="UP000682877">
    <property type="component" value="Chromosome 7"/>
</dbReference>
<dbReference type="GO" id="GO:0046872">
    <property type="term" value="F:metal ion binding"/>
    <property type="evidence" value="ECO:0007669"/>
    <property type="project" value="UniProtKB-KW"/>
</dbReference>
<dbReference type="Gene3D" id="1.10.1200.270">
    <property type="entry name" value="Methyltransferase, alpha-helical capping domain"/>
    <property type="match status" value="1"/>
</dbReference>
<keyword evidence="8" id="KW-1185">Reference proteome</keyword>
<evidence type="ECO:0000259" key="6">
    <source>
        <dbReference type="Pfam" id="PF02867"/>
    </source>
</evidence>
<dbReference type="InterPro" id="IPR005299">
    <property type="entry name" value="MeTrfase_7"/>
</dbReference>
<reference evidence="7" key="1">
    <citation type="submission" date="2021-01" db="EMBL/GenBank/DDBJ databases">
        <authorList>
            <person name="Bezrukov I."/>
        </authorList>
    </citation>
    <scope>NUCLEOTIDE SEQUENCE</scope>
</reference>
<keyword evidence="2" id="KW-0808">Transferase</keyword>
<sequence>MEDKVYAVDEEDQSFYYLPRQGIWRRGNQDSKPGNRKDWCAIGKLLYCCGTRGRILWCEADKLDWREVSGLDDMQWLLFGLKGHYSSETVMLGWKLHCTTENGFSRLTTNSRGNIVVFWKVHIPKIHKDDFPCIRKVHIPGTKRLELWCAGISLKRSPEGEIRGTIEYADLVSELDPLSYTVKVLCSIFCHRIYILLRTTNLDNMFLLAKLSAILWILHALETCNGIVPVLRVLNARDLFYGLWIPDLFMERVQTDGQWSLFCPNEAPGLADCCGAEFEKLYSQYENVGKAKKVVQAQQLWYEILTSQVKTRTPYMLFKTYYHALKSSSEIATKEGAYETCQGSPGVVQPATWSMDKKDLEREFHMTGGDGKTSYARNSSLQKKASDMANHITLETLQQLYKETRPKSLGIADLGCSSGPNTLSTIKDFIKTVQVAHHREIPNQPLPEFSIFLNDLPGNDFNSIFKSLTDFHIELKRDNNNGDSPSVFIAAYPGSFYGRLFPEKNIHFVYASYSLHWLSKVPAALYDEQGKSINKGCVSICSMSSEAVSKAYYSQFKEDFSIFLRCRSKEMVAAGRMVLIILGREGPDHVDRGNSFFWELLSRSIADLVAQGETEEEKLDSYDMHFYAPSADEIEGEVNKEGSFELERLEMLEVDKDKGNEGDISYGMAVAKTVRAVQESMLVQYFGENILDKLFETYGRMVDEELAKEDIRPITFVLVLRKKL</sequence>
<evidence type="ECO:0000313" key="8">
    <source>
        <dbReference type="Proteomes" id="UP000682877"/>
    </source>
</evidence>
<dbReference type="Gene3D" id="3.40.50.150">
    <property type="entry name" value="Vaccinia Virus protein VP39"/>
    <property type="match status" value="1"/>
</dbReference>
<dbReference type="GO" id="GO:0032259">
    <property type="term" value="P:methylation"/>
    <property type="evidence" value="ECO:0007669"/>
    <property type="project" value="UniProtKB-KW"/>
</dbReference>
<dbReference type="SUPFAM" id="SSF53335">
    <property type="entry name" value="S-adenosyl-L-methionine-dependent methyltransferases"/>
    <property type="match status" value="1"/>
</dbReference>
<dbReference type="AlphaFoldDB" id="A0A8S2AWA2"/>
<keyword evidence="1" id="KW-0489">Methyltransferase</keyword>
<keyword evidence="4" id="KW-0479">Metal-binding</keyword>
<dbReference type="SUPFAM" id="SSF51998">
    <property type="entry name" value="PFL-like glycyl radical enzymes"/>
    <property type="match status" value="1"/>
</dbReference>
<organism evidence="7 8">
    <name type="scientific">Arabidopsis arenosa</name>
    <name type="common">Sand rock-cress</name>
    <name type="synonym">Cardaminopsis arenosa</name>
    <dbReference type="NCBI Taxonomy" id="38785"/>
    <lineage>
        <taxon>Eukaryota</taxon>
        <taxon>Viridiplantae</taxon>
        <taxon>Streptophyta</taxon>
        <taxon>Embryophyta</taxon>
        <taxon>Tracheophyta</taxon>
        <taxon>Spermatophyta</taxon>
        <taxon>Magnoliopsida</taxon>
        <taxon>eudicotyledons</taxon>
        <taxon>Gunneridae</taxon>
        <taxon>Pentapetalae</taxon>
        <taxon>rosids</taxon>
        <taxon>malvids</taxon>
        <taxon>Brassicales</taxon>
        <taxon>Brassicaceae</taxon>
        <taxon>Camelineae</taxon>
        <taxon>Arabidopsis</taxon>
    </lineage>
</organism>
<accession>A0A8S2AWA2</accession>
<dbReference type="Gene3D" id="3.20.70.20">
    <property type="match status" value="1"/>
</dbReference>
<dbReference type="PANTHER" id="PTHR31009">
    <property type="entry name" value="S-ADENOSYL-L-METHIONINE:CARBOXYL METHYLTRANSFERASE FAMILY PROTEIN"/>
    <property type="match status" value="1"/>
</dbReference>
<proteinExistence type="predicted"/>
<evidence type="ECO:0000313" key="7">
    <source>
        <dbReference type="EMBL" id="CAE6156014.1"/>
    </source>
</evidence>
<keyword evidence="5" id="KW-0460">Magnesium</keyword>
<evidence type="ECO:0000256" key="2">
    <source>
        <dbReference type="ARBA" id="ARBA00022679"/>
    </source>
</evidence>
<dbReference type="InterPro" id="IPR029063">
    <property type="entry name" value="SAM-dependent_MTases_sf"/>
</dbReference>
<dbReference type="GO" id="GO:0008168">
    <property type="term" value="F:methyltransferase activity"/>
    <property type="evidence" value="ECO:0007669"/>
    <property type="project" value="UniProtKB-KW"/>
</dbReference>
<gene>
    <name evidence="7" type="ORF">AARE701A_LOCUS17539</name>
</gene>
<dbReference type="InterPro" id="IPR000788">
    <property type="entry name" value="RNR_lg_C"/>
</dbReference>
<evidence type="ECO:0000256" key="1">
    <source>
        <dbReference type="ARBA" id="ARBA00022603"/>
    </source>
</evidence>
<evidence type="ECO:0000256" key="3">
    <source>
        <dbReference type="ARBA" id="ARBA00022691"/>
    </source>
</evidence>
<dbReference type="Pfam" id="PF02867">
    <property type="entry name" value="Ribonuc_red_lgC"/>
    <property type="match status" value="1"/>
</dbReference>
<evidence type="ECO:0000256" key="4">
    <source>
        <dbReference type="ARBA" id="ARBA00022723"/>
    </source>
</evidence>
<protein>
    <recommendedName>
        <fullName evidence="6">Ribonucleotide reductase large subunit C-terminal domain-containing protein</fullName>
    </recommendedName>
</protein>
<name>A0A8S2AWA2_ARAAE</name>
<keyword evidence="3" id="KW-0949">S-adenosyl-L-methionine</keyword>
<evidence type="ECO:0000256" key="5">
    <source>
        <dbReference type="ARBA" id="ARBA00022842"/>
    </source>
</evidence>
<dbReference type="Pfam" id="PF03492">
    <property type="entry name" value="Methyltransf_7"/>
    <property type="match status" value="1"/>
</dbReference>
<dbReference type="EMBL" id="LR999457">
    <property type="protein sequence ID" value="CAE6156014.1"/>
    <property type="molecule type" value="Genomic_DNA"/>
</dbReference>
<feature type="domain" description="Ribonucleotide reductase large subunit C-terminal" evidence="6">
    <location>
        <begin position="235"/>
        <end position="319"/>
    </location>
</feature>
<dbReference type="InterPro" id="IPR042086">
    <property type="entry name" value="MeTrfase_capping"/>
</dbReference>